<evidence type="ECO:0000256" key="8">
    <source>
        <dbReference type="ARBA" id="ARBA00023157"/>
    </source>
</evidence>
<evidence type="ECO:0000256" key="2">
    <source>
        <dbReference type="ARBA" id="ARBA00007405"/>
    </source>
</evidence>
<proteinExistence type="inferred from homology"/>
<comment type="cofactor">
    <cofactor evidence="1 11">
        <name>adenosylcob(III)alamin</name>
        <dbReference type="ChEBI" id="CHEBI:18408"/>
    </cofactor>
</comment>
<comment type="similarity">
    <text evidence="2 11">Belongs to the ribonucleoside diphosphate reductase class-2 family.</text>
</comment>
<comment type="function">
    <text evidence="11">Catalyzes the reduction of ribonucleotides to deoxyribonucleotides. May function to provide a pool of deoxyribonucleotide precursors for DNA repair during oxygen limitation and/or for immediate growth after restoration of oxygen.</text>
</comment>
<dbReference type="EC" id="1.17.4.1" evidence="11"/>
<dbReference type="InterPro" id="IPR000788">
    <property type="entry name" value="RNR_lg_C"/>
</dbReference>
<keyword evidence="3 11" id="KW-0846">Cobalamin</keyword>
<dbReference type="GO" id="GO:0071897">
    <property type="term" value="P:DNA biosynthetic process"/>
    <property type="evidence" value="ECO:0007669"/>
    <property type="project" value="UniProtKB-KW"/>
</dbReference>
<feature type="domain" description="Ribonucleotide reductase large subunit N-terminal" evidence="12">
    <location>
        <begin position="18"/>
        <end position="84"/>
    </location>
</feature>
<evidence type="ECO:0000256" key="11">
    <source>
        <dbReference type="RuleBase" id="RU364064"/>
    </source>
</evidence>
<keyword evidence="7" id="KW-0215">Deoxyribonucleotide synthesis</keyword>
<evidence type="ECO:0000256" key="5">
    <source>
        <dbReference type="ARBA" id="ARBA00022741"/>
    </source>
</evidence>
<comment type="caution">
    <text evidence="14">The sequence shown here is derived from an EMBL/GenBank/DDBJ whole genome shotgun (WGS) entry which is preliminary data.</text>
</comment>
<keyword evidence="4 11" id="KW-0237">DNA synthesis</keyword>
<dbReference type="InterPro" id="IPR050862">
    <property type="entry name" value="RdRp_reductase_class-2"/>
</dbReference>
<dbReference type="GO" id="GO:0005524">
    <property type="term" value="F:ATP binding"/>
    <property type="evidence" value="ECO:0007669"/>
    <property type="project" value="InterPro"/>
</dbReference>
<dbReference type="InterPro" id="IPR013509">
    <property type="entry name" value="RNR_lsu_N"/>
</dbReference>
<keyword evidence="5 11" id="KW-0547">Nucleotide-binding</keyword>
<evidence type="ECO:0000259" key="13">
    <source>
        <dbReference type="Pfam" id="PF02867"/>
    </source>
</evidence>
<evidence type="ECO:0000256" key="9">
    <source>
        <dbReference type="ARBA" id="ARBA00023285"/>
    </source>
</evidence>
<dbReference type="EMBL" id="JAIVFG010000005">
    <property type="protein sequence ID" value="MDB0569959.1"/>
    <property type="molecule type" value="Genomic_DNA"/>
</dbReference>
<sequence length="611" mass="65508">MKAVDRNLDEAREALPSISAAVLADRYLAPGETTRRDVFKRAARALSGTEAPDRRGRIARLFYANMLRGAIGAGRIMANAGRARDVTMVNCFVHPIGSGASGTVATVADVDRALADARTTLLMGGGVGYDFSPVAPRDANADGAGQDNNAGGVCASIDRFDAACATLPFADTRGGAQMAVLRCDHPDLLDFVMAKRGRRRWSTFNVSVAITNAFMQAVAGDAPWMLRHGARPGAQRLADGAHRLVDGDWCYATLPARRLWQTLVQCARDSAEPGLLFIDTINAANALASIETIVATNPCGEQPLPPWGSCVLGPIDLSRLVHCPFGVGGAPRFDYAGLAERARVQVRMLDNAIDLTRWPLPEHMHEARTKRRIGVGVTGLADALAMMCLSYGTLAARHLATRIAQCLRDQAYAASSALAAERGAYPAFDAARILGAGSFASRLPGAVRDAIALHGLRNSHLLSFAPTGSVSLAFADNCSSGIEPAYDWVYLRRLRVGHGAPRAYRIENRAYRLFRSLRGDRAPQPAYFVKAVDVDPAEHIAMVAALQPFVDASISKTVIVPPDITADRVDALFFQAWRTGLKGITIFRPDPSLDDVLCAEPAAQTRSACYC</sequence>
<dbReference type="RefSeq" id="WP_271656228.1">
    <property type="nucleotide sequence ID" value="NZ_JAIVFG010000005.1"/>
</dbReference>
<dbReference type="GO" id="GO:0009263">
    <property type="term" value="P:deoxyribonucleotide biosynthetic process"/>
    <property type="evidence" value="ECO:0007669"/>
    <property type="project" value="UniProtKB-KW"/>
</dbReference>
<gene>
    <name evidence="14" type="ORF">LBW59_04115</name>
</gene>
<keyword evidence="8" id="KW-1015">Disulfide bond</keyword>
<dbReference type="GO" id="GO:0031419">
    <property type="term" value="F:cobalamin binding"/>
    <property type="evidence" value="ECO:0007669"/>
    <property type="project" value="UniProtKB-KW"/>
</dbReference>
<organism evidence="14 15">
    <name type="scientific">Ralstonia solanacearum</name>
    <name type="common">Pseudomonas solanacearum</name>
    <dbReference type="NCBI Taxonomy" id="305"/>
    <lineage>
        <taxon>Bacteria</taxon>
        <taxon>Pseudomonadati</taxon>
        <taxon>Pseudomonadota</taxon>
        <taxon>Betaproteobacteria</taxon>
        <taxon>Burkholderiales</taxon>
        <taxon>Burkholderiaceae</taxon>
        <taxon>Ralstonia</taxon>
        <taxon>Ralstonia solanacearum species complex</taxon>
    </lineage>
</organism>
<dbReference type="Gene3D" id="3.20.70.20">
    <property type="match status" value="1"/>
</dbReference>
<evidence type="ECO:0000256" key="1">
    <source>
        <dbReference type="ARBA" id="ARBA00001922"/>
    </source>
</evidence>
<dbReference type="PANTHER" id="PTHR43371">
    <property type="entry name" value="VITAMIN B12-DEPENDENT RIBONUCLEOTIDE REDUCTASE"/>
    <property type="match status" value="1"/>
</dbReference>
<dbReference type="Pfam" id="PF00317">
    <property type="entry name" value="Ribonuc_red_lgN"/>
    <property type="match status" value="1"/>
</dbReference>
<dbReference type="NCBIfam" id="TIGR02504">
    <property type="entry name" value="NrdJ_Z"/>
    <property type="match status" value="1"/>
</dbReference>
<feature type="domain" description="Ribonucleotide reductase large subunit C-terminal" evidence="13">
    <location>
        <begin position="106"/>
        <end position="586"/>
    </location>
</feature>
<evidence type="ECO:0000256" key="4">
    <source>
        <dbReference type="ARBA" id="ARBA00022634"/>
    </source>
</evidence>
<dbReference type="NCBIfam" id="NF005401">
    <property type="entry name" value="PRK06948.1"/>
    <property type="match status" value="1"/>
</dbReference>
<evidence type="ECO:0000256" key="7">
    <source>
        <dbReference type="ARBA" id="ARBA00023116"/>
    </source>
</evidence>
<dbReference type="InterPro" id="IPR013344">
    <property type="entry name" value="RNR_NrdJ/NrdZ"/>
</dbReference>
<dbReference type="CDD" id="cd02888">
    <property type="entry name" value="RNR_II_dimer"/>
    <property type="match status" value="1"/>
</dbReference>
<dbReference type="GO" id="GO:0004748">
    <property type="term" value="F:ribonucleoside-diphosphate reductase activity, thioredoxin disulfide as acceptor"/>
    <property type="evidence" value="ECO:0007669"/>
    <property type="project" value="UniProtKB-EC"/>
</dbReference>
<dbReference type="Pfam" id="PF02867">
    <property type="entry name" value="Ribonuc_red_lgC"/>
    <property type="match status" value="1"/>
</dbReference>
<keyword evidence="9 11" id="KW-0170">Cobalt</keyword>
<reference evidence="14" key="1">
    <citation type="submission" date="2021-09" db="EMBL/GenBank/DDBJ databases">
        <title>Genomic analysis of Ralstonia spp.</title>
        <authorList>
            <person name="Aburjaile F."/>
            <person name="Ariute J.C."/>
            <person name="Pais A.K.L."/>
            <person name="Albuquerque G.M.R."/>
            <person name="Silva A.M.F."/>
            <person name="Brenig B."/>
            <person name="Azevedo V."/>
            <person name="Matiuzzi M."/>
            <person name="Ramos R."/>
            <person name="Goes-Neto A."/>
            <person name="Soares S."/>
            <person name="Iseppon A.M.B."/>
            <person name="Souza E."/>
            <person name="Gama M."/>
        </authorList>
    </citation>
    <scope>NUCLEOTIDE SEQUENCE</scope>
    <source>
        <strain evidence="14">CCRMRs91</strain>
    </source>
</reference>
<evidence type="ECO:0000256" key="3">
    <source>
        <dbReference type="ARBA" id="ARBA00022628"/>
    </source>
</evidence>
<dbReference type="PANTHER" id="PTHR43371:SF1">
    <property type="entry name" value="RIBONUCLEOSIDE-DIPHOSPHATE REDUCTASE"/>
    <property type="match status" value="1"/>
</dbReference>
<evidence type="ECO:0000256" key="6">
    <source>
        <dbReference type="ARBA" id="ARBA00023002"/>
    </source>
</evidence>
<evidence type="ECO:0000259" key="12">
    <source>
        <dbReference type="Pfam" id="PF00317"/>
    </source>
</evidence>
<dbReference type="AlphaFoldDB" id="A0AAW5ZJR2"/>
<comment type="catalytic activity">
    <reaction evidence="10 11">
        <text>a 2'-deoxyribonucleoside 5'-diphosphate + [thioredoxin]-disulfide + H2O = a ribonucleoside 5'-diphosphate + [thioredoxin]-dithiol</text>
        <dbReference type="Rhea" id="RHEA:23252"/>
        <dbReference type="Rhea" id="RHEA-COMP:10698"/>
        <dbReference type="Rhea" id="RHEA-COMP:10700"/>
        <dbReference type="ChEBI" id="CHEBI:15377"/>
        <dbReference type="ChEBI" id="CHEBI:29950"/>
        <dbReference type="ChEBI" id="CHEBI:50058"/>
        <dbReference type="ChEBI" id="CHEBI:57930"/>
        <dbReference type="ChEBI" id="CHEBI:73316"/>
        <dbReference type="EC" id="1.17.4.1"/>
    </reaction>
</comment>
<dbReference type="SUPFAM" id="SSF51998">
    <property type="entry name" value="PFL-like glycyl radical enzymes"/>
    <property type="match status" value="1"/>
</dbReference>
<accession>A0AAW5ZJR2</accession>
<evidence type="ECO:0000313" key="15">
    <source>
        <dbReference type="Proteomes" id="UP001144050"/>
    </source>
</evidence>
<dbReference type="Proteomes" id="UP001144050">
    <property type="component" value="Unassembled WGS sequence"/>
</dbReference>
<protein>
    <recommendedName>
        <fullName evidence="11">Vitamin B12-dependent ribonucleotide reductase</fullName>
        <ecNumber evidence="11">1.17.4.1</ecNumber>
    </recommendedName>
</protein>
<name>A0AAW5ZJR2_RALSL</name>
<evidence type="ECO:0000256" key="10">
    <source>
        <dbReference type="ARBA" id="ARBA00047754"/>
    </source>
</evidence>
<evidence type="ECO:0000313" key="14">
    <source>
        <dbReference type="EMBL" id="MDB0569959.1"/>
    </source>
</evidence>
<keyword evidence="6 11" id="KW-0560">Oxidoreductase</keyword>
<dbReference type="PRINTS" id="PR01183">
    <property type="entry name" value="RIBORDTASEM1"/>
</dbReference>